<dbReference type="InterPro" id="IPR036737">
    <property type="entry name" value="OmpA-like_sf"/>
</dbReference>
<evidence type="ECO:0000256" key="5">
    <source>
        <dbReference type="SAM" id="SignalP"/>
    </source>
</evidence>
<evidence type="ECO:0000259" key="6">
    <source>
        <dbReference type="PROSITE" id="PS51123"/>
    </source>
</evidence>
<dbReference type="InterPro" id="IPR050330">
    <property type="entry name" value="Bact_OuterMem_StrucFunc"/>
</dbReference>
<dbReference type="Proteomes" id="UP000199021">
    <property type="component" value="Unassembled WGS sequence"/>
</dbReference>
<dbReference type="Gene3D" id="2.120.10.30">
    <property type="entry name" value="TolB, C-terminal domain"/>
    <property type="match status" value="1"/>
</dbReference>
<dbReference type="InterPro" id="IPR006664">
    <property type="entry name" value="OMP_bac"/>
</dbReference>
<organism evidence="7 8">
    <name type="scientific">Neolewinella agarilytica</name>
    <dbReference type="NCBI Taxonomy" id="478744"/>
    <lineage>
        <taxon>Bacteria</taxon>
        <taxon>Pseudomonadati</taxon>
        <taxon>Bacteroidota</taxon>
        <taxon>Saprospiria</taxon>
        <taxon>Saprospirales</taxon>
        <taxon>Lewinellaceae</taxon>
        <taxon>Neolewinella</taxon>
    </lineage>
</organism>
<dbReference type="Pfam" id="PF07676">
    <property type="entry name" value="PD40"/>
    <property type="match status" value="4"/>
</dbReference>
<gene>
    <name evidence="7" type="ORF">SAMN05444359_11680</name>
</gene>
<keyword evidence="2 4" id="KW-0472">Membrane</keyword>
<protein>
    <submittedName>
        <fullName evidence="7">Outer membrane protein OmpA</fullName>
    </submittedName>
</protein>
<dbReference type="STRING" id="478744.SAMN05444359_11680"/>
<evidence type="ECO:0000256" key="3">
    <source>
        <dbReference type="ARBA" id="ARBA00023237"/>
    </source>
</evidence>
<dbReference type="SMART" id="SM00028">
    <property type="entry name" value="TPR"/>
    <property type="match status" value="3"/>
</dbReference>
<feature type="chain" id="PRO_5011749469" evidence="5">
    <location>
        <begin position="23"/>
        <end position="667"/>
    </location>
</feature>
<evidence type="ECO:0000313" key="8">
    <source>
        <dbReference type="Proteomes" id="UP000199021"/>
    </source>
</evidence>
<dbReference type="Pfam" id="PF00691">
    <property type="entry name" value="OmpA"/>
    <property type="match status" value="1"/>
</dbReference>
<keyword evidence="5" id="KW-0732">Signal</keyword>
<dbReference type="GO" id="GO:0009279">
    <property type="term" value="C:cell outer membrane"/>
    <property type="evidence" value="ECO:0007669"/>
    <property type="project" value="UniProtKB-SubCell"/>
</dbReference>
<dbReference type="CDD" id="cd07185">
    <property type="entry name" value="OmpA_C-like"/>
    <property type="match status" value="1"/>
</dbReference>
<accession>A0A1H9J455</accession>
<dbReference type="AlphaFoldDB" id="A0A1H9J455"/>
<sequence length="667" mass="74552">MPAVSKVLFFLCWLVLAGHLSAQRGDDRAEATAAFDDGVQFLLAGKPRKAAKSFYSATRLDTAFIPARRLLGVAEELNGNLSEAAGAYQYVIERDSSYSRLIYYQLGKIYYRMSRPALALHYLLKFEELQERDLGEFGRNGESERPDELAALERLVNDIRAASITQDSSQFINVTKLFNLGSPVNSSRNEYLPFFSNDQSGLLFTRQGELGDEDLIKGRRGNLNDNFRISRFASVNSTPRKEGMATLVRDGERIFFTVCNDDEEEQFCKVYSGWLINGKIERAEKLPDYITGRTWVSQPAISCDGQQLYFASIRPGGVGGSDIYRCIKQEDGSWSEPKNLGTGVNTPLNEEAPFLSNDGRTLYFSSEGHQNLGDQDIFMSWWDEIEGRFTRAINLGPPVNGPHRELGFHLTSDGKTGYVASNRPGGYGGLDIYGFELSDRLSSQPITFVSGYVTDSLTGEPIPDQRVPVTEGKTYYTNYDGRFFICAPSESTLPLTITHPEYLPYERDFAIPTWANQKPYRIDLLLRREKVVEPPAAPPPPPPPPADTVKLKARVVNRNLTVRFNFDDASLTPTQLDNIEKFVASVKDKHIMRIVVTGFTDDVGDKAYNIRLSQKRAKAVGIHLQTAGIKANEVKIVGMGELSGAGQRALNRKVEVSVRYREMVDPD</sequence>
<dbReference type="InterPro" id="IPR006665">
    <property type="entry name" value="OmpA-like"/>
</dbReference>
<dbReference type="InterPro" id="IPR008969">
    <property type="entry name" value="CarboxyPept-like_regulatory"/>
</dbReference>
<reference evidence="8" key="1">
    <citation type="submission" date="2016-10" db="EMBL/GenBank/DDBJ databases">
        <authorList>
            <person name="Varghese N."/>
            <person name="Submissions S."/>
        </authorList>
    </citation>
    <scope>NUCLEOTIDE SEQUENCE [LARGE SCALE GENOMIC DNA]</scope>
    <source>
        <strain evidence="8">DSM 24740</strain>
    </source>
</reference>
<dbReference type="Gene3D" id="1.25.40.10">
    <property type="entry name" value="Tetratricopeptide repeat domain"/>
    <property type="match status" value="1"/>
</dbReference>
<name>A0A1H9J455_9BACT</name>
<dbReference type="PRINTS" id="PR01021">
    <property type="entry name" value="OMPADOMAIN"/>
</dbReference>
<dbReference type="SUPFAM" id="SSF48452">
    <property type="entry name" value="TPR-like"/>
    <property type="match status" value="1"/>
</dbReference>
<dbReference type="SUPFAM" id="SSF103088">
    <property type="entry name" value="OmpA-like"/>
    <property type="match status" value="1"/>
</dbReference>
<keyword evidence="3" id="KW-0998">Cell outer membrane</keyword>
<dbReference type="PANTHER" id="PTHR30329">
    <property type="entry name" value="STATOR ELEMENT OF FLAGELLAR MOTOR COMPLEX"/>
    <property type="match status" value="1"/>
</dbReference>
<evidence type="ECO:0000256" key="1">
    <source>
        <dbReference type="ARBA" id="ARBA00004442"/>
    </source>
</evidence>
<feature type="domain" description="OmpA-like" evidence="6">
    <location>
        <begin position="551"/>
        <end position="662"/>
    </location>
</feature>
<dbReference type="OrthoDB" id="9809364at2"/>
<dbReference type="InterPro" id="IPR011990">
    <property type="entry name" value="TPR-like_helical_dom_sf"/>
</dbReference>
<dbReference type="InterPro" id="IPR019734">
    <property type="entry name" value="TPR_rpt"/>
</dbReference>
<dbReference type="EMBL" id="FOFB01000016">
    <property type="protein sequence ID" value="SEQ81567.1"/>
    <property type="molecule type" value="Genomic_DNA"/>
</dbReference>
<dbReference type="PANTHER" id="PTHR30329:SF21">
    <property type="entry name" value="LIPOPROTEIN YIAD-RELATED"/>
    <property type="match status" value="1"/>
</dbReference>
<proteinExistence type="predicted"/>
<evidence type="ECO:0000256" key="4">
    <source>
        <dbReference type="PROSITE-ProRule" id="PRU00473"/>
    </source>
</evidence>
<dbReference type="RefSeq" id="WP_090169895.1">
    <property type="nucleotide sequence ID" value="NZ_FOFB01000016.1"/>
</dbReference>
<dbReference type="InterPro" id="IPR011659">
    <property type="entry name" value="WD40"/>
</dbReference>
<evidence type="ECO:0000313" key="7">
    <source>
        <dbReference type="EMBL" id="SEQ81567.1"/>
    </source>
</evidence>
<dbReference type="Gene3D" id="3.30.1330.60">
    <property type="entry name" value="OmpA-like domain"/>
    <property type="match status" value="1"/>
</dbReference>
<keyword evidence="8" id="KW-1185">Reference proteome</keyword>
<dbReference type="PROSITE" id="PS51123">
    <property type="entry name" value="OMPA_2"/>
    <property type="match status" value="1"/>
</dbReference>
<dbReference type="SUPFAM" id="SSF49464">
    <property type="entry name" value="Carboxypeptidase regulatory domain-like"/>
    <property type="match status" value="1"/>
</dbReference>
<dbReference type="Gene3D" id="2.60.40.1120">
    <property type="entry name" value="Carboxypeptidase-like, regulatory domain"/>
    <property type="match status" value="1"/>
</dbReference>
<dbReference type="SUPFAM" id="SSF82171">
    <property type="entry name" value="DPP6 N-terminal domain-like"/>
    <property type="match status" value="1"/>
</dbReference>
<dbReference type="InterPro" id="IPR011042">
    <property type="entry name" value="6-blade_b-propeller_TolB-like"/>
</dbReference>
<dbReference type="InParanoid" id="A0A1H9J455"/>
<evidence type="ECO:0000256" key="2">
    <source>
        <dbReference type="ARBA" id="ARBA00023136"/>
    </source>
</evidence>
<comment type="subcellular location">
    <subcellularLocation>
        <location evidence="1">Cell outer membrane</location>
    </subcellularLocation>
</comment>
<feature type="signal peptide" evidence="5">
    <location>
        <begin position="1"/>
        <end position="22"/>
    </location>
</feature>